<name>A0A0G0UDD1_9BACT</name>
<dbReference type="EMBL" id="LCAH01000007">
    <property type="protein sequence ID" value="KKR86963.1"/>
    <property type="molecule type" value="Genomic_DNA"/>
</dbReference>
<proteinExistence type="predicted"/>
<comment type="caution">
    <text evidence="1">The sequence shown here is derived from an EMBL/GenBank/DDBJ whole genome shotgun (WGS) entry which is preliminary data.</text>
</comment>
<gene>
    <name evidence="1" type="ORF">UU35_C0007G0109</name>
</gene>
<evidence type="ECO:0000313" key="1">
    <source>
        <dbReference type="EMBL" id="KKR86963.1"/>
    </source>
</evidence>
<accession>A0A0G0UDD1</accession>
<reference evidence="1 2" key="1">
    <citation type="journal article" date="2015" name="Nature">
        <title>rRNA introns, odd ribosomes, and small enigmatic genomes across a large radiation of phyla.</title>
        <authorList>
            <person name="Brown C.T."/>
            <person name="Hug L.A."/>
            <person name="Thomas B.C."/>
            <person name="Sharon I."/>
            <person name="Castelle C.J."/>
            <person name="Singh A."/>
            <person name="Wilkins M.J."/>
            <person name="Williams K.H."/>
            <person name="Banfield J.F."/>
        </authorList>
    </citation>
    <scope>NUCLEOTIDE SEQUENCE [LARGE SCALE GENOMIC DNA]</scope>
</reference>
<evidence type="ECO:0000313" key="2">
    <source>
        <dbReference type="Proteomes" id="UP000034616"/>
    </source>
</evidence>
<dbReference type="AlphaFoldDB" id="A0A0G0UDD1"/>
<protein>
    <submittedName>
        <fullName evidence="1">Uncharacterized protein</fullName>
    </submittedName>
</protein>
<dbReference type="PROSITE" id="PS51257">
    <property type="entry name" value="PROKAR_LIPOPROTEIN"/>
    <property type="match status" value="1"/>
</dbReference>
<sequence>MRKSSLFLAAVLGITFLGSSFGCAREKNSPLLEWNLYNGVYAAYNVNIDESQYKGEFKFRMIHLVPQGGLFSDKNLPNPQAITGHDLDGDGQFDRVFICSAGGGFNSVLFTGNGDRVWEPCLADKNKVQPFTEQQVISAQAMLYAAMSEVYNTAHRTSTLKSWRAKYGS</sequence>
<organism evidence="1 2">
    <name type="scientific">Candidatus Uhrbacteria bacterium GW2011_GWC2_41_11</name>
    <dbReference type="NCBI Taxonomy" id="1618985"/>
    <lineage>
        <taxon>Bacteria</taxon>
        <taxon>Candidatus Uhriibacteriota</taxon>
    </lineage>
</organism>
<dbReference type="Proteomes" id="UP000034616">
    <property type="component" value="Unassembled WGS sequence"/>
</dbReference>